<dbReference type="EMBL" id="PYSV01000003">
    <property type="protein sequence ID" value="PTA69135.1"/>
    <property type="molecule type" value="Genomic_DNA"/>
</dbReference>
<dbReference type="AlphaFoldDB" id="A0A2T3WB52"/>
<dbReference type="OrthoDB" id="68132at2"/>
<keyword evidence="2" id="KW-1185">Reference proteome</keyword>
<reference evidence="1 2" key="1">
    <citation type="submission" date="2018-03" db="EMBL/GenBank/DDBJ databases">
        <title>Draft genome of Deinococcus sp. OD32.</title>
        <authorList>
            <person name="Wang X.-P."/>
            <person name="Du Z.-J."/>
        </authorList>
    </citation>
    <scope>NUCLEOTIDE SEQUENCE [LARGE SCALE GENOMIC DNA]</scope>
    <source>
        <strain evidence="1 2">OD32</strain>
    </source>
</reference>
<organism evidence="1 2">
    <name type="scientific">Deinococcus arcticus</name>
    <dbReference type="NCBI Taxonomy" id="2136176"/>
    <lineage>
        <taxon>Bacteria</taxon>
        <taxon>Thermotogati</taxon>
        <taxon>Deinococcota</taxon>
        <taxon>Deinococci</taxon>
        <taxon>Deinococcales</taxon>
        <taxon>Deinococcaceae</taxon>
        <taxon>Deinococcus</taxon>
    </lineage>
</organism>
<evidence type="ECO:0000313" key="2">
    <source>
        <dbReference type="Proteomes" id="UP000240317"/>
    </source>
</evidence>
<sequence>MAAVTFSDEVRAALLAEGDRLARRLTQTLQVTAADPPRLTLLGRSLALNLVGALLPTLEQVARHSRAPLRAGVTLDRVGAPQLQTWWGEQPGACLPVADLLNDLLLTPGGQWHPPVRDALQGALGASEHGAERALVTCLRSPPVLRSMERVVRRLLRPPDSAAVAAQDAGPRQD</sequence>
<proteinExistence type="predicted"/>
<comment type="caution">
    <text evidence="1">The sequence shown here is derived from an EMBL/GenBank/DDBJ whole genome shotgun (WGS) entry which is preliminary data.</text>
</comment>
<evidence type="ECO:0000313" key="1">
    <source>
        <dbReference type="EMBL" id="PTA69135.1"/>
    </source>
</evidence>
<dbReference type="Proteomes" id="UP000240317">
    <property type="component" value="Unassembled WGS sequence"/>
</dbReference>
<accession>A0A2T3WB52</accession>
<protein>
    <submittedName>
        <fullName evidence="1">Uncharacterized protein</fullName>
    </submittedName>
</protein>
<name>A0A2T3WB52_9DEIO</name>
<gene>
    <name evidence="1" type="ORF">C8263_04945</name>
</gene>